<accession>A0A9X1SWU5</accession>
<comment type="caution">
    <text evidence="1">The sequence shown here is derived from an EMBL/GenBank/DDBJ whole genome shotgun (WGS) entry which is preliminary data.</text>
</comment>
<evidence type="ECO:0000313" key="1">
    <source>
        <dbReference type="EMBL" id="MCD5315161.1"/>
    </source>
</evidence>
<keyword evidence="2" id="KW-1185">Reference proteome</keyword>
<name>A0A9X1SWU5_9ACTN</name>
<reference evidence="1" key="1">
    <citation type="submission" date="2021-11" db="EMBL/GenBank/DDBJ databases">
        <title>Streptomyces corallinus and Kineosporia corallina sp. nov., two new coral-derived marine actinobacteria.</title>
        <authorList>
            <person name="Buangrab K."/>
            <person name="Sutthacheep M."/>
            <person name="Yeemin T."/>
            <person name="Harunari E."/>
            <person name="Igarashi Y."/>
            <person name="Sripreechasak P."/>
            <person name="Kanchanasin P."/>
            <person name="Tanasupawat S."/>
            <person name="Phongsopitanun W."/>
        </authorList>
    </citation>
    <scope>NUCLEOTIDE SEQUENCE</scope>
    <source>
        <strain evidence="1">JCM 31032</strain>
    </source>
</reference>
<sequence>MNGLPGSGKTTLATSLGRCLDIPVLAKDRFKESLADLVGPAAPRALLGRIAMDTIWSLAEGLTGPVIVESWWFRPRDREFARAGITRSEARTVLEIWCDVPIDVAQQRYRDRTRHRVHQDERDMTEEWRDWAARGAPLDLGKVLRVDTTGPVDLGRLTAWVRDPEDPAPTLTR</sequence>
<dbReference type="SUPFAM" id="SSF52540">
    <property type="entry name" value="P-loop containing nucleoside triphosphate hydrolases"/>
    <property type="match status" value="1"/>
</dbReference>
<evidence type="ECO:0000313" key="2">
    <source>
        <dbReference type="Proteomes" id="UP001138997"/>
    </source>
</evidence>
<dbReference type="EMBL" id="JAJOMB010000020">
    <property type="protein sequence ID" value="MCD5315161.1"/>
    <property type="molecule type" value="Genomic_DNA"/>
</dbReference>
<dbReference type="AlphaFoldDB" id="A0A9X1SWU5"/>
<proteinExistence type="predicted"/>
<dbReference type="Proteomes" id="UP001138997">
    <property type="component" value="Unassembled WGS sequence"/>
</dbReference>
<dbReference type="RefSeq" id="WP_231447962.1">
    <property type="nucleotide sequence ID" value="NZ_JAJOMB010000020.1"/>
</dbReference>
<gene>
    <name evidence="1" type="ORF">LR394_30075</name>
</gene>
<dbReference type="Gene3D" id="3.40.50.300">
    <property type="entry name" value="P-loop containing nucleotide triphosphate hydrolases"/>
    <property type="match status" value="1"/>
</dbReference>
<protein>
    <submittedName>
        <fullName evidence="1">AAA family ATPase</fullName>
    </submittedName>
</protein>
<organism evidence="1 2">
    <name type="scientific">Kineosporia babensis</name>
    <dbReference type="NCBI Taxonomy" id="499548"/>
    <lineage>
        <taxon>Bacteria</taxon>
        <taxon>Bacillati</taxon>
        <taxon>Actinomycetota</taxon>
        <taxon>Actinomycetes</taxon>
        <taxon>Kineosporiales</taxon>
        <taxon>Kineosporiaceae</taxon>
        <taxon>Kineosporia</taxon>
    </lineage>
</organism>
<dbReference type="InterPro" id="IPR027417">
    <property type="entry name" value="P-loop_NTPase"/>
</dbReference>
<dbReference type="Pfam" id="PF13671">
    <property type="entry name" value="AAA_33"/>
    <property type="match status" value="1"/>
</dbReference>